<evidence type="ECO:0000313" key="6">
    <source>
        <dbReference type="EMBL" id="PZX54064.1"/>
    </source>
</evidence>
<dbReference type="Gene3D" id="3.30.1060.10">
    <property type="entry name" value="Peptide methionine sulphoxide reductase MsrA"/>
    <property type="match status" value="1"/>
</dbReference>
<dbReference type="InterPro" id="IPR036509">
    <property type="entry name" value="Met_Sox_Rdtase_MsrA_sf"/>
</dbReference>
<accession>A0A2W7R0K9</accession>
<evidence type="ECO:0000256" key="4">
    <source>
        <dbReference type="ARBA" id="ARBA00048782"/>
    </source>
</evidence>
<keyword evidence="2" id="KW-0560">Oxidoreductase</keyword>
<reference evidence="6 7" key="1">
    <citation type="submission" date="2018-06" db="EMBL/GenBank/DDBJ databases">
        <title>Genomic Encyclopedia of Archaeal and Bacterial Type Strains, Phase II (KMG-II): from individual species to whole genera.</title>
        <authorList>
            <person name="Goeker M."/>
        </authorList>
    </citation>
    <scope>NUCLEOTIDE SEQUENCE [LARGE SCALE GENOMIC DNA]</scope>
    <source>
        <strain evidence="6 7">DSM 19830</strain>
    </source>
</reference>
<dbReference type="AlphaFoldDB" id="A0A2W7R0K9"/>
<dbReference type="SUPFAM" id="SSF55068">
    <property type="entry name" value="Peptide methionine sulfoxide reductase"/>
    <property type="match status" value="1"/>
</dbReference>
<organism evidence="6 7">
    <name type="scientific">Algoriphagus chordae</name>
    <dbReference type="NCBI Taxonomy" id="237019"/>
    <lineage>
        <taxon>Bacteria</taxon>
        <taxon>Pseudomonadati</taxon>
        <taxon>Bacteroidota</taxon>
        <taxon>Cytophagia</taxon>
        <taxon>Cytophagales</taxon>
        <taxon>Cyclobacteriaceae</taxon>
        <taxon>Algoriphagus</taxon>
    </lineage>
</organism>
<dbReference type="Proteomes" id="UP000248882">
    <property type="component" value="Unassembled WGS sequence"/>
</dbReference>
<dbReference type="PANTHER" id="PTHR43774:SF1">
    <property type="entry name" value="PEPTIDE METHIONINE SULFOXIDE REDUCTASE MSRA 2"/>
    <property type="match status" value="1"/>
</dbReference>
<keyword evidence="7" id="KW-1185">Reference proteome</keyword>
<proteinExistence type="predicted"/>
<dbReference type="PANTHER" id="PTHR43774">
    <property type="entry name" value="PEPTIDE METHIONINE SULFOXIDE REDUCTASE"/>
    <property type="match status" value="1"/>
</dbReference>
<sequence length="162" mass="18486">MSEVKIGLGGGCHWCTEAIFQALGGVSKVDQGWIASDGEYVSYSEAVIVTFDPQSISLKNLLEIHLLTHASTSDHSFRNKYRSAIYYPNSEQKALIEIAFGEAKLVLEEEPITMILPLMDFKKNEEEFLNYYSNQPDAPFCQRYISPKLELLRKRYINQLNK</sequence>
<feature type="domain" description="Peptide methionine sulphoxide reductase MsrA" evidence="5">
    <location>
        <begin position="6"/>
        <end position="141"/>
    </location>
</feature>
<name>A0A2W7R0K9_9BACT</name>
<dbReference type="EMBL" id="QKZT01000005">
    <property type="protein sequence ID" value="PZX54064.1"/>
    <property type="molecule type" value="Genomic_DNA"/>
</dbReference>
<comment type="caution">
    <text evidence="6">The sequence shown here is derived from an EMBL/GenBank/DDBJ whole genome shotgun (WGS) entry which is preliminary data.</text>
</comment>
<evidence type="ECO:0000256" key="3">
    <source>
        <dbReference type="ARBA" id="ARBA00047806"/>
    </source>
</evidence>
<dbReference type="Pfam" id="PF01625">
    <property type="entry name" value="PMSR"/>
    <property type="match status" value="1"/>
</dbReference>
<dbReference type="EC" id="1.8.4.11" evidence="1"/>
<dbReference type="RefSeq" id="WP_111317542.1">
    <property type="nucleotide sequence ID" value="NZ_QKZT01000005.1"/>
</dbReference>
<gene>
    <name evidence="6" type="ORF">LV85_01403</name>
</gene>
<dbReference type="GO" id="GO:0008113">
    <property type="term" value="F:peptide-methionine (S)-S-oxide reductase activity"/>
    <property type="evidence" value="ECO:0007669"/>
    <property type="project" value="UniProtKB-EC"/>
</dbReference>
<evidence type="ECO:0000313" key="7">
    <source>
        <dbReference type="Proteomes" id="UP000248882"/>
    </source>
</evidence>
<dbReference type="InterPro" id="IPR002569">
    <property type="entry name" value="Met_Sox_Rdtase_MsrA_dom"/>
</dbReference>
<comment type="catalytic activity">
    <reaction evidence="3">
        <text>L-methionyl-[protein] + [thioredoxin]-disulfide + H2O = L-methionyl-(S)-S-oxide-[protein] + [thioredoxin]-dithiol</text>
        <dbReference type="Rhea" id="RHEA:14217"/>
        <dbReference type="Rhea" id="RHEA-COMP:10698"/>
        <dbReference type="Rhea" id="RHEA-COMP:10700"/>
        <dbReference type="Rhea" id="RHEA-COMP:12313"/>
        <dbReference type="Rhea" id="RHEA-COMP:12315"/>
        <dbReference type="ChEBI" id="CHEBI:15377"/>
        <dbReference type="ChEBI" id="CHEBI:16044"/>
        <dbReference type="ChEBI" id="CHEBI:29950"/>
        <dbReference type="ChEBI" id="CHEBI:44120"/>
        <dbReference type="ChEBI" id="CHEBI:50058"/>
        <dbReference type="EC" id="1.8.4.11"/>
    </reaction>
</comment>
<protein>
    <recommendedName>
        <fullName evidence="1">peptide-methionine (S)-S-oxide reductase</fullName>
        <ecNumber evidence="1">1.8.4.11</ecNumber>
    </recommendedName>
</protein>
<evidence type="ECO:0000256" key="1">
    <source>
        <dbReference type="ARBA" id="ARBA00012502"/>
    </source>
</evidence>
<evidence type="ECO:0000256" key="2">
    <source>
        <dbReference type="ARBA" id="ARBA00023002"/>
    </source>
</evidence>
<evidence type="ECO:0000259" key="5">
    <source>
        <dbReference type="Pfam" id="PF01625"/>
    </source>
</evidence>
<dbReference type="OrthoDB" id="4174719at2"/>
<comment type="catalytic activity">
    <reaction evidence="4">
        <text>[thioredoxin]-disulfide + L-methionine + H2O = L-methionine (S)-S-oxide + [thioredoxin]-dithiol</text>
        <dbReference type="Rhea" id="RHEA:19993"/>
        <dbReference type="Rhea" id="RHEA-COMP:10698"/>
        <dbReference type="Rhea" id="RHEA-COMP:10700"/>
        <dbReference type="ChEBI" id="CHEBI:15377"/>
        <dbReference type="ChEBI" id="CHEBI:29950"/>
        <dbReference type="ChEBI" id="CHEBI:50058"/>
        <dbReference type="ChEBI" id="CHEBI:57844"/>
        <dbReference type="ChEBI" id="CHEBI:58772"/>
        <dbReference type="EC" id="1.8.4.11"/>
    </reaction>
</comment>